<dbReference type="Proteomes" id="UP001178507">
    <property type="component" value="Unassembled WGS sequence"/>
</dbReference>
<evidence type="ECO:0000313" key="3">
    <source>
        <dbReference type="EMBL" id="CAJ1390174.1"/>
    </source>
</evidence>
<feature type="compositionally biased region" description="Basic and acidic residues" evidence="1">
    <location>
        <begin position="745"/>
        <end position="756"/>
    </location>
</feature>
<dbReference type="InterPro" id="IPR018490">
    <property type="entry name" value="cNMP-bd_dom_sf"/>
</dbReference>
<feature type="compositionally biased region" description="Polar residues" evidence="1">
    <location>
        <begin position="837"/>
        <end position="851"/>
    </location>
</feature>
<feature type="region of interest" description="Disordered" evidence="1">
    <location>
        <begin position="461"/>
        <end position="492"/>
    </location>
</feature>
<evidence type="ECO:0000313" key="4">
    <source>
        <dbReference type="Proteomes" id="UP001178507"/>
    </source>
</evidence>
<organism evidence="3 4">
    <name type="scientific">Effrenium voratum</name>
    <dbReference type="NCBI Taxonomy" id="2562239"/>
    <lineage>
        <taxon>Eukaryota</taxon>
        <taxon>Sar</taxon>
        <taxon>Alveolata</taxon>
        <taxon>Dinophyceae</taxon>
        <taxon>Suessiales</taxon>
        <taxon>Symbiodiniaceae</taxon>
        <taxon>Effrenium</taxon>
    </lineage>
</organism>
<dbReference type="InterPro" id="IPR018488">
    <property type="entry name" value="cNMP-bd_CS"/>
</dbReference>
<feature type="compositionally biased region" description="Basic and acidic residues" evidence="1">
    <location>
        <begin position="100"/>
        <end position="124"/>
    </location>
</feature>
<dbReference type="SUPFAM" id="SSF51206">
    <property type="entry name" value="cAMP-binding domain-like"/>
    <property type="match status" value="2"/>
</dbReference>
<feature type="compositionally biased region" description="Basic and acidic residues" evidence="1">
    <location>
        <begin position="462"/>
        <end position="492"/>
    </location>
</feature>
<evidence type="ECO:0000256" key="1">
    <source>
        <dbReference type="SAM" id="MobiDB-lite"/>
    </source>
</evidence>
<dbReference type="PANTHER" id="PTHR23011">
    <property type="entry name" value="CYCLIC NUCLEOTIDE-BINDING DOMAIN CONTAINING PROTEIN"/>
    <property type="match status" value="1"/>
</dbReference>
<proteinExistence type="predicted"/>
<gene>
    <name evidence="3" type="ORF">EVOR1521_LOCUS15661</name>
</gene>
<evidence type="ECO:0000259" key="2">
    <source>
        <dbReference type="PROSITE" id="PS50042"/>
    </source>
</evidence>
<feature type="compositionally biased region" description="Basic and acidic residues" evidence="1">
    <location>
        <begin position="248"/>
        <end position="268"/>
    </location>
</feature>
<name>A0AA36IM61_9DINO</name>
<protein>
    <recommendedName>
        <fullName evidence="2">Cyclic nucleotide-binding domain-containing protein</fullName>
    </recommendedName>
</protein>
<feature type="region of interest" description="Disordered" evidence="1">
    <location>
        <begin position="836"/>
        <end position="862"/>
    </location>
</feature>
<feature type="region of interest" description="Disordered" evidence="1">
    <location>
        <begin position="711"/>
        <end position="767"/>
    </location>
</feature>
<dbReference type="InterPro" id="IPR014710">
    <property type="entry name" value="RmlC-like_jellyroll"/>
</dbReference>
<accession>A0AA36IM61</accession>
<feature type="region of interest" description="Disordered" evidence="1">
    <location>
        <begin position="138"/>
        <end position="171"/>
    </location>
</feature>
<feature type="region of interest" description="Disordered" evidence="1">
    <location>
        <begin position="100"/>
        <end position="125"/>
    </location>
</feature>
<dbReference type="CDD" id="cd00038">
    <property type="entry name" value="CAP_ED"/>
    <property type="match status" value="2"/>
</dbReference>
<dbReference type="EMBL" id="CAUJNA010002014">
    <property type="protein sequence ID" value="CAJ1390174.1"/>
    <property type="molecule type" value="Genomic_DNA"/>
</dbReference>
<feature type="region of interest" description="Disordered" evidence="1">
    <location>
        <begin position="213"/>
        <end position="294"/>
    </location>
</feature>
<dbReference type="AlphaFoldDB" id="A0AA36IM61"/>
<feature type="domain" description="Cyclic nucleotide-binding" evidence="2">
    <location>
        <begin position="44"/>
        <end position="95"/>
    </location>
</feature>
<keyword evidence="4" id="KW-1185">Reference proteome</keyword>
<comment type="caution">
    <text evidence="3">The sequence shown here is derived from an EMBL/GenBank/DDBJ whole genome shotgun (WGS) entry which is preliminary data.</text>
</comment>
<dbReference type="PROSITE" id="PS00889">
    <property type="entry name" value="CNMP_BINDING_2"/>
    <property type="match status" value="1"/>
</dbReference>
<reference evidence="3" key="1">
    <citation type="submission" date="2023-08" db="EMBL/GenBank/DDBJ databases">
        <authorList>
            <person name="Chen Y."/>
            <person name="Shah S."/>
            <person name="Dougan E. K."/>
            <person name="Thang M."/>
            <person name="Chan C."/>
        </authorList>
    </citation>
    <scope>NUCLEOTIDE SEQUENCE</scope>
</reference>
<feature type="domain" description="Cyclic nucleotide-binding" evidence="2">
    <location>
        <begin position="348"/>
        <end position="409"/>
    </location>
</feature>
<dbReference type="PROSITE" id="PS50042">
    <property type="entry name" value="CNMP_BINDING_3"/>
    <property type="match status" value="2"/>
</dbReference>
<dbReference type="Gene3D" id="2.60.120.10">
    <property type="entry name" value="Jelly Rolls"/>
    <property type="match status" value="3"/>
</dbReference>
<dbReference type="InterPro" id="IPR000595">
    <property type="entry name" value="cNMP-bd_dom"/>
</dbReference>
<dbReference type="PANTHER" id="PTHR23011:SF28">
    <property type="entry name" value="CYCLIC NUCLEOTIDE-BINDING DOMAIN CONTAINING PROTEIN"/>
    <property type="match status" value="1"/>
</dbReference>
<sequence>MSGDLGGANKEVLRRQLHILRKAPHRRTPEDVQAFAASLSRTKFFQDLGDNEQMQVCQHLKLEGAPRDTTLFKQGDPGDKFYLILCGSVGIFIKDVEAKDVDSKTEANGKDESKEAEGDRRKSGLEAVQTEQMPFLPAPESLAAGPSSIDPVPAQLAPEGEEPTDPVPAQHAPEACVDLSDLSETYMELSKRRRFGLAPGSLLAARVVGRSSVTLPNHPDMNVEADENDMDDRKGAKQVTIAPDVGQDADRVSSPDGEGKPEESKGEAEQPQQPEHLQRSESRLSARSAASENSDADLAMQLQNINKAEGVVDEDEKKSLKKVTQRSLMKTLLSRPLMSLKGPKLVEVAVLQVGDCFGEIALQTDQPRAATVKTRSDTIFATLVREDYKSILHSCLQKIQQDRQAFLRSIPLLASLPNIANLAALMQSRLYCRQGILINLGTPVMHIYLISQGSFSVRGQLKGRDNKKVKEERRRRPSELDREREKEREKAEKVPVSKTVLSLLLPGSTYGLSHFLKGEREHVRQVICETAGSVFTLFAKDVAVHMSSSQRSQVKTHTSAAEESFFRQRCMALGKVCTVSPPRKVRCWPPEQTLLDKIREFTDVFSTQSIYSPEGRLRAVGSAFLEQEAKRIQEERLAIQMQKGRAGRMPVSNEEGMETHTELPKVSCWHMQHVAEKVVQSCRDTDSRVLASELQVVVEADVRRARKLDKVNSSPPAWRAFNPLDDDDDVASQSGPANAGGATRDLQDARGSKDLSPRPGQRFMHTSPMFSMARSPPSLSVGTSISICQPPLPDIWKPQEEPDGLGCELASEEDLSLCDFFSERLLALSPISCSPREFSSCSTRLGSQSSRGSDKSRPSTRGSCLQWDALFSKAAARHLKCMQESGRDP</sequence>